<proteinExistence type="predicted"/>
<dbReference type="CDD" id="cd01650">
    <property type="entry name" value="RT_nLTR_like"/>
    <property type="match status" value="1"/>
</dbReference>
<evidence type="ECO:0000313" key="3">
    <source>
        <dbReference type="EMBL" id="GEU39994.1"/>
    </source>
</evidence>
<comment type="caution">
    <text evidence="3">The sequence shown here is derived from an EMBL/GenBank/DDBJ whole genome shotgun (WGS) entry which is preliminary data.</text>
</comment>
<feature type="domain" description="Reverse transcriptase" evidence="2">
    <location>
        <begin position="478"/>
        <end position="597"/>
    </location>
</feature>
<dbReference type="Pfam" id="PF00078">
    <property type="entry name" value="RVT_1"/>
    <property type="match status" value="1"/>
</dbReference>
<dbReference type="EMBL" id="BKCJ010001244">
    <property type="protein sequence ID" value="GEU39994.1"/>
    <property type="molecule type" value="Genomic_DNA"/>
</dbReference>
<organism evidence="3">
    <name type="scientific">Tanacetum cinerariifolium</name>
    <name type="common">Dalmatian daisy</name>
    <name type="synonym">Chrysanthemum cinerariifolium</name>
    <dbReference type="NCBI Taxonomy" id="118510"/>
    <lineage>
        <taxon>Eukaryota</taxon>
        <taxon>Viridiplantae</taxon>
        <taxon>Streptophyta</taxon>
        <taxon>Embryophyta</taxon>
        <taxon>Tracheophyta</taxon>
        <taxon>Spermatophyta</taxon>
        <taxon>Magnoliopsida</taxon>
        <taxon>eudicotyledons</taxon>
        <taxon>Gunneridae</taxon>
        <taxon>Pentapetalae</taxon>
        <taxon>asterids</taxon>
        <taxon>campanulids</taxon>
        <taxon>Asterales</taxon>
        <taxon>Asteraceae</taxon>
        <taxon>Asteroideae</taxon>
        <taxon>Anthemideae</taxon>
        <taxon>Anthemidinae</taxon>
        <taxon>Tanacetum</taxon>
    </lineage>
</organism>
<feature type="compositionally biased region" description="Polar residues" evidence="1">
    <location>
        <begin position="77"/>
        <end position="97"/>
    </location>
</feature>
<dbReference type="InterPro" id="IPR000477">
    <property type="entry name" value="RT_dom"/>
</dbReference>
<name>A0A6L2JWK1_TANCI</name>
<gene>
    <name evidence="3" type="ORF">Tci_011972</name>
</gene>
<accession>A0A6L2JWK1</accession>
<feature type="compositionally biased region" description="Polar residues" evidence="1">
    <location>
        <begin position="922"/>
        <end position="932"/>
    </location>
</feature>
<sequence>MAVPNIYDEVVSHTLGKIKVEYEWKPPHCLECHVFGHAADQCPKHIHENPKPVVVTSDDGFTTVVNKRSRGKGVANPQRTNKGSFSGVRVNNPNKNFVHQPVKKVSDQKPSKKEGNNVENNNGIKLKNLFEKLNEITGIVDPSGDDGEAVTLEILTKKIILIRMILTARQLWSNLDMHKYVVRGFPWVLMGDFNVALNLEVSFSSSLTLNSAMYDFKACVIKIEVMDFNVTGLHFTWNQKPKGGGGVLKKLNRIMEVMKRHQNTQIDGHNMFKVVSKTKLLKKPLRKLLHDQGNLYERVNKLRLELDEVQKALDTNLAIPILHEEECVYVQAFNEAKLDEERFLKQKAKVVWLEAGDTNSTYFHKTIKCRNQRSRIDSILNTNNVEVSGSLVPDVFVSHYQQFLGSSTNCNILNEEGLFSNKVPTGIASNMVCDVTNNETKAAMFDVSDDRAPGLNGYTSVFFKKNGLLLVMIFAMRVNDYRPTSCCNVIYKCISKIITNRFMEGIKEVVSDNQSAFIPGRRISDNILIMQELMHNYHRNRGSPRCAFKIDIQKAYDTVDWKFLENILIKFGFHNTMVKKIMACVSSTSFSLSINGKIHGFFKGKRGVMEILTLILKRWVRLSESFRYHRLLNKDCKILVEKAKNRIGDWKNKSLSFAERLRLYLVSNGTWSWPQSWLLKAPNLGLITCPALVSSVADLWQWRDRNGNISSFSVAKAWEAIRPHDNLVAWSRIIWFSHNIPHHAFHLCKSLELRSRPCSKLILVASAYFIWMERNNKTFKNTKRSSEEIRDLIMVTVRLKLISFRFKNTTVEAISLERVSPVRVAHRYSGLEEVYCLSRPFSTNEFYLADDKYRKFSKVVTPVVVTNVELNLSKDVADDGFEVAKKKQNKKKKHQKQVDRVVLNKPSLNLHYRRVDKDDSSKNVAPKSTGNVTSTSSMPTTTSTIGSVVSATKSKVLGVLNESDTDVDEVITFDDRGGSLKIT</sequence>
<dbReference type="AlphaFoldDB" id="A0A6L2JWK1"/>
<dbReference type="PANTHER" id="PTHR33116">
    <property type="entry name" value="REVERSE TRANSCRIPTASE ZINC-BINDING DOMAIN-CONTAINING PROTEIN-RELATED-RELATED"/>
    <property type="match status" value="1"/>
</dbReference>
<evidence type="ECO:0000259" key="2">
    <source>
        <dbReference type="Pfam" id="PF00078"/>
    </source>
</evidence>
<feature type="region of interest" description="Disordered" evidence="1">
    <location>
        <begin position="914"/>
        <end position="943"/>
    </location>
</feature>
<protein>
    <recommendedName>
        <fullName evidence="2">Reverse transcriptase domain-containing protein</fullName>
    </recommendedName>
</protein>
<feature type="compositionally biased region" description="Basic and acidic residues" evidence="1">
    <location>
        <begin position="104"/>
        <end position="116"/>
    </location>
</feature>
<reference evidence="3" key="1">
    <citation type="journal article" date="2019" name="Sci. Rep.">
        <title>Draft genome of Tanacetum cinerariifolium, the natural source of mosquito coil.</title>
        <authorList>
            <person name="Yamashiro T."/>
            <person name="Shiraishi A."/>
            <person name="Satake H."/>
            <person name="Nakayama K."/>
        </authorList>
    </citation>
    <scope>NUCLEOTIDE SEQUENCE</scope>
</reference>
<evidence type="ECO:0000256" key="1">
    <source>
        <dbReference type="SAM" id="MobiDB-lite"/>
    </source>
</evidence>
<feature type="compositionally biased region" description="Low complexity" evidence="1">
    <location>
        <begin position="933"/>
        <end position="943"/>
    </location>
</feature>
<dbReference type="PANTHER" id="PTHR33116:SF76">
    <property type="entry name" value="DUF4283 DOMAIN-CONTAINING PROTEIN"/>
    <property type="match status" value="1"/>
</dbReference>
<feature type="region of interest" description="Disordered" evidence="1">
    <location>
        <begin position="70"/>
        <end position="120"/>
    </location>
</feature>